<evidence type="ECO:0000313" key="2">
    <source>
        <dbReference type="EMBL" id="KAF2669976.1"/>
    </source>
</evidence>
<protein>
    <recommendedName>
        <fullName evidence="1">F-box domain-containing protein</fullName>
    </recommendedName>
</protein>
<dbReference type="AlphaFoldDB" id="A0A6A6UEB9"/>
<dbReference type="PROSITE" id="PS50181">
    <property type="entry name" value="FBOX"/>
    <property type="match status" value="1"/>
</dbReference>
<organism evidence="2 3">
    <name type="scientific">Microthyrium microscopicum</name>
    <dbReference type="NCBI Taxonomy" id="703497"/>
    <lineage>
        <taxon>Eukaryota</taxon>
        <taxon>Fungi</taxon>
        <taxon>Dikarya</taxon>
        <taxon>Ascomycota</taxon>
        <taxon>Pezizomycotina</taxon>
        <taxon>Dothideomycetes</taxon>
        <taxon>Dothideomycetes incertae sedis</taxon>
        <taxon>Microthyriales</taxon>
        <taxon>Microthyriaceae</taxon>
        <taxon>Microthyrium</taxon>
    </lineage>
</organism>
<dbReference type="EMBL" id="MU004234">
    <property type="protein sequence ID" value="KAF2669976.1"/>
    <property type="molecule type" value="Genomic_DNA"/>
</dbReference>
<evidence type="ECO:0000259" key="1">
    <source>
        <dbReference type="PROSITE" id="PS50181"/>
    </source>
</evidence>
<dbReference type="InterPro" id="IPR001810">
    <property type="entry name" value="F-box_dom"/>
</dbReference>
<evidence type="ECO:0000313" key="3">
    <source>
        <dbReference type="Proteomes" id="UP000799302"/>
    </source>
</evidence>
<sequence>MLRSHRVQGGATVTGTSVRSEIFAFCFCVLFFKSSYPPLQLPLSFILSFHQSQKSNLPTTKLSRPCLPQALHISSRNQRMSSSTSSSPFNLLGLPRELQDTVINYMTTKTKLQMRQTCKAFHWRIPFPTNKAILASDTLFSDPDPIHYCHGCRYFKDYRAFIFAKHYRFLDTTKWHSTEEPPNNDYLIPESAIALWTPVLARLAKLQYDNWFLYEKSTCGLCDRCCDSRYFGLPEVIRSHIEFVANALVNAIRFKDDICVAIPNLANSSATTGLGELLSRMRKIGRGARNGKTSLYKVLPPSVMLIERHLWTEEATAIVMDIFGPKKI</sequence>
<proteinExistence type="predicted"/>
<gene>
    <name evidence="2" type="ORF">BT63DRAFT_478197</name>
</gene>
<name>A0A6A6UEB9_9PEZI</name>
<feature type="domain" description="F-box" evidence="1">
    <location>
        <begin position="88"/>
        <end position="143"/>
    </location>
</feature>
<keyword evidence="3" id="KW-1185">Reference proteome</keyword>
<accession>A0A6A6UEB9</accession>
<dbReference type="Proteomes" id="UP000799302">
    <property type="component" value="Unassembled WGS sequence"/>
</dbReference>
<reference evidence="2" key="1">
    <citation type="journal article" date="2020" name="Stud. Mycol.">
        <title>101 Dothideomycetes genomes: a test case for predicting lifestyles and emergence of pathogens.</title>
        <authorList>
            <person name="Haridas S."/>
            <person name="Albert R."/>
            <person name="Binder M."/>
            <person name="Bloem J."/>
            <person name="Labutti K."/>
            <person name="Salamov A."/>
            <person name="Andreopoulos B."/>
            <person name="Baker S."/>
            <person name="Barry K."/>
            <person name="Bills G."/>
            <person name="Bluhm B."/>
            <person name="Cannon C."/>
            <person name="Castanera R."/>
            <person name="Culley D."/>
            <person name="Daum C."/>
            <person name="Ezra D."/>
            <person name="Gonzalez J."/>
            <person name="Henrissat B."/>
            <person name="Kuo A."/>
            <person name="Liang C."/>
            <person name="Lipzen A."/>
            <person name="Lutzoni F."/>
            <person name="Magnuson J."/>
            <person name="Mondo S."/>
            <person name="Nolan M."/>
            <person name="Ohm R."/>
            <person name="Pangilinan J."/>
            <person name="Park H.-J."/>
            <person name="Ramirez L."/>
            <person name="Alfaro M."/>
            <person name="Sun H."/>
            <person name="Tritt A."/>
            <person name="Yoshinaga Y."/>
            <person name="Zwiers L.-H."/>
            <person name="Turgeon B."/>
            <person name="Goodwin S."/>
            <person name="Spatafora J."/>
            <person name="Crous P."/>
            <person name="Grigoriev I."/>
        </authorList>
    </citation>
    <scope>NUCLEOTIDE SEQUENCE</scope>
    <source>
        <strain evidence="2">CBS 115976</strain>
    </source>
</reference>